<dbReference type="InterPro" id="IPR015882">
    <property type="entry name" value="HEX_bac_N"/>
</dbReference>
<proteinExistence type="inferred from homology"/>
<feature type="domain" description="Glycoside hydrolase family 20 catalytic" evidence="6">
    <location>
        <begin position="143"/>
        <end position="304"/>
    </location>
</feature>
<dbReference type="PRINTS" id="PR00738">
    <property type="entry name" value="GLHYDRLASE20"/>
</dbReference>
<dbReference type="AlphaFoldDB" id="A0AAQ3QV24"/>
<evidence type="ECO:0000313" key="9">
    <source>
        <dbReference type="Proteomes" id="UP001304300"/>
    </source>
</evidence>
<dbReference type="RefSeq" id="WP_317835557.1">
    <property type="nucleotide sequence ID" value="NZ_CP136920.1"/>
</dbReference>
<dbReference type="InterPro" id="IPR017853">
    <property type="entry name" value="GH"/>
</dbReference>
<dbReference type="SUPFAM" id="SSF55545">
    <property type="entry name" value="beta-N-acetylhexosaminidase-like domain"/>
    <property type="match status" value="1"/>
</dbReference>
<reference evidence="8 9" key="1">
    <citation type="submission" date="2023-10" db="EMBL/GenBank/DDBJ databases">
        <title>Rubellicoccus peritrichatus gen. nov., sp. nov., isolated from an algae of coral reef tank.</title>
        <authorList>
            <person name="Luo J."/>
        </authorList>
    </citation>
    <scope>NUCLEOTIDE SEQUENCE [LARGE SCALE GENOMIC DNA]</scope>
    <source>
        <strain evidence="8 9">CR14</strain>
    </source>
</reference>
<dbReference type="Pfam" id="PF02838">
    <property type="entry name" value="Glyco_hydro_20b"/>
    <property type="match status" value="1"/>
</dbReference>
<evidence type="ECO:0000256" key="1">
    <source>
        <dbReference type="ARBA" id="ARBA00006285"/>
    </source>
</evidence>
<accession>A0AAQ3QV24</accession>
<keyword evidence="2" id="KW-0732">Signal</keyword>
<evidence type="ECO:0000313" key="8">
    <source>
        <dbReference type="EMBL" id="WOO43021.1"/>
    </source>
</evidence>
<feature type="domain" description="Beta-hexosaminidase bacterial type N-terminal" evidence="7">
    <location>
        <begin position="24"/>
        <end position="81"/>
    </location>
</feature>
<organism evidence="8 9">
    <name type="scientific">Rubellicoccus peritrichatus</name>
    <dbReference type="NCBI Taxonomy" id="3080537"/>
    <lineage>
        <taxon>Bacteria</taxon>
        <taxon>Pseudomonadati</taxon>
        <taxon>Verrucomicrobiota</taxon>
        <taxon>Opitutia</taxon>
        <taxon>Puniceicoccales</taxon>
        <taxon>Cerasicoccaceae</taxon>
        <taxon>Rubellicoccus</taxon>
    </lineage>
</organism>
<dbReference type="GO" id="GO:0030203">
    <property type="term" value="P:glycosaminoglycan metabolic process"/>
    <property type="evidence" value="ECO:0007669"/>
    <property type="project" value="TreeGrafter"/>
</dbReference>
<evidence type="ECO:0000256" key="3">
    <source>
        <dbReference type="ARBA" id="ARBA00022801"/>
    </source>
</evidence>
<dbReference type="CDD" id="cd06565">
    <property type="entry name" value="GH20_GcnA-like"/>
    <property type="match status" value="1"/>
</dbReference>
<gene>
    <name evidence="8" type="ORF">RZN69_07940</name>
</gene>
<dbReference type="GO" id="GO:0016020">
    <property type="term" value="C:membrane"/>
    <property type="evidence" value="ECO:0007669"/>
    <property type="project" value="TreeGrafter"/>
</dbReference>
<dbReference type="InterPro" id="IPR015883">
    <property type="entry name" value="Glyco_hydro_20_cat"/>
</dbReference>
<evidence type="ECO:0000256" key="5">
    <source>
        <dbReference type="PIRSR" id="PIRSR625705-1"/>
    </source>
</evidence>
<dbReference type="Gene3D" id="3.30.379.10">
    <property type="entry name" value="Chitobiase/beta-hexosaminidase domain 2-like"/>
    <property type="match status" value="1"/>
</dbReference>
<evidence type="ECO:0000256" key="2">
    <source>
        <dbReference type="ARBA" id="ARBA00022729"/>
    </source>
</evidence>
<feature type="active site" description="Proton donor" evidence="5">
    <location>
        <position position="238"/>
    </location>
</feature>
<dbReference type="Gene3D" id="3.20.20.80">
    <property type="entry name" value="Glycosidases"/>
    <property type="match status" value="1"/>
</dbReference>
<keyword evidence="3" id="KW-0378">Hydrolase</keyword>
<keyword evidence="9" id="KW-1185">Reference proteome</keyword>
<sequence length="560" mass="62806">MILVPQPKKISERKGRFAGSVSSVKRTTKSGMGKEAYRLEVHSDGIEIVAGGKAGAFYADKTLQQIKKQSRDGIPCLKIEDKPDFAERAFMLDVSRCKVPTMDSLRRLVDLLADLKFNQLQLYMEHTFAYAGHEIVWGDASPLTGDDIEELDAYCKKRFIELVPNQNSFGHMERWLRHPEYQGMAECPDGFIHPLTGDKIPFGSTLKPDEQSLSFLEELYRDLLPHFSSQKLHAGCDETWELGTGWSEPVAKAEGVETVYLRFLNRVNQLVQNQGKQMLFWADGLIKHPELIAKAPEGALPVVWGYEPAHPFDLQCGFFEEVDIPFYVAPGDSTWNSFSGRLNNAEHNLITAARHGHRHGARGLIHTHWGDNGHPQTWITMLPGLLIASAVSWNASEPPPPLASALDKLIFRDESSLGSALCELAGIDADIPVARPNRSFLFDSFFQDAKELKPRLDEITEEAIYAATDRLDGIVDGINDARPKADDGAWLIDELQLAHDMCSLGLGRLIALKHGRNLNSLRPSMIELIGRYEEIWLRRNRPGGLHESSERLRNVLRTLS</sequence>
<keyword evidence="4" id="KW-0326">Glycosidase</keyword>
<dbReference type="InterPro" id="IPR025705">
    <property type="entry name" value="Beta_hexosaminidase_sua/sub"/>
</dbReference>
<evidence type="ECO:0000259" key="7">
    <source>
        <dbReference type="Pfam" id="PF02838"/>
    </source>
</evidence>
<dbReference type="SUPFAM" id="SSF51445">
    <property type="entry name" value="(Trans)glycosidases"/>
    <property type="match status" value="1"/>
</dbReference>
<dbReference type="InterPro" id="IPR029018">
    <property type="entry name" value="Hex-like_dom2"/>
</dbReference>
<dbReference type="Proteomes" id="UP001304300">
    <property type="component" value="Chromosome"/>
</dbReference>
<dbReference type="KEGG" id="puo:RZN69_07940"/>
<dbReference type="PANTHER" id="PTHR22600">
    <property type="entry name" value="BETA-HEXOSAMINIDASE"/>
    <property type="match status" value="1"/>
</dbReference>
<dbReference type="GO" id="GO:0004563">
    <property type="term" value="F:beta-N-acetylhexosaminidase activity"/>
    <property type="evidence" value="ECO:0007669"/>
    <property type="project" value="InterPro"/>
</dbReference>
<dbReference type="EMBL" id="CP136920">
    <property type="protein sequence ID" value="WOO43021.1"/>
    <property type="molecule type" value="Genomic_DNA"/>
</dbReference>
<protein>
    <submittedName>
        <fullName evidence="8">Family 20 glycosylhydrolase</fullName>
    </submittedName>
</protein>
<evidence type="ECO:0000259" key="6">
    <source>
        <dbReference type="Pfam" id="PF00728"/>
    </source>
</evidence>
<comment type="similarity">
    <text evidence="1">Belongs to the glycosyl hydrolase 20 family.</text>
</comment>
<name>A0AAQ3QV24_9BACT</name>
<dbReference type="GO" id="GO:0005975">
    <property type="term" value="P:carbohydrate metabolic process"/>
    <property type="evidence" value="ECO:0007669"/>
    <property type="project" value="InterPro"/>
</dbReference>
<evidence type="ECO:0000256" key="4">
    <source>
        <dbReference type="ARBA" id="ARBA00023295"/>
    </source>
</evidence>
<dbReference type="Pfam" id="PF00728">
    <property type="entry name" value="Glyco_hydro_20"/>
    <property type="match status" value="1"/>
</dbReference>
<dbReference type="PANTHER" id="PTHR22600:SF26">
    <property type="entry name" value="BETA-N-ACETYLHEXOSAMINIDASE"/>
    <property type="match status" value="1"/>
</dbReference>